<sequence length="188" mass="19537">MEAPCCAARGRMQHIHHIQQSCDGVGVGNGAELEYVGSGAELEYVRGGHEEGHRPVRFFSVGAVSSMAAAATAGGACGDGDGGRRLRVFFVPFFARGHLIPMTDLACLMAAASPDGVDVEATMVVTPANAASITATVAGNAAVRVVCYPFPDIGLARGVECLGAATTHDAWRVYRAVDLSRPVHESLL</sequence>
<dbReference type="STRING" id="4537.A0A0E0L1Y2"/>
<dbReference type="SUPFAM" id="SSF53756">
    <property type="entry name" value="UDP-Glycosyltransferase/glycogen phosphorylase"/>
    <property type="match status" value="1"/>
</dbReference>
<dbReference type="EnsemblPlants" id="OPUNC05G12770.1">
    <property type="protein sequence ID" value="OPUNC05G12770.1"/>
    <property type="gene ID" value="OPUNC05G12770"/>
</dbReference>
<organism evidence="1">
    <name type="scientific">Oryza punctata</name>
    <name type="common">Red rice</name>
    <dbReference type="NCBI Taxonomy" id="4537"/>
    <lineage>
        <taxon>Eukaryota</taxon>
        <taxon>Viridiplantae</taxon>
        <taxon>Streptophyta</taxon>
        <taxon>Embryophyta</taxon>
        <taxon>Tracheophyta</taxon>
        <taxon>Spermatophyta</taxon>
        <taxon>Magnoliopsida</taxon>
        <taxon>Liliopsida</taxon>
        <taxon>Poales</taxon>
        <taxon>Poaceae</taxon>
        <taxon>BOP clade</taxon>
        <taxon>Oryzoideae</taxon>
        <taxon>Oryzeae</taxon>
        <taxon>Oryzinae</taxon>
        <taxon>Oryza</taxon>
    </lineage>
</organism>
<name>A0A0E0L1Y2_ORYPU</name>
<evidence type="ECO:0000313" key="1">
    <source>
        <dbReference type="EnsemblPlants" id="OPUNC05G12770.1"/>
    </source>
</evidence>
<evidence type="ECO:0000313" key="2">
    <source>
        <dbReference type="Proteomes" id="UP000026962"/>
    </source>
</evidence>
<dbReference type="Gramene" id="OPUNC05G12770.1">
    <property type="protein sequence ID" value="OPUNC05G12770.1"/>
    <property type="gene ID" value="OPUNC05G12770"/>
</dbReference>
<accession>A0A0E0L1Y2</accession>
<dbReference type="Proteomes" id="UP000026962">
    <property type="component" value="Chromosome 5"/>
</dbReference>
<reference evidence="1" key="1">
    <citation type="submission" date="2015-04" db="UniProtKB">
        <authorList>
            <consortium name="EnsemblPlants"/>
        </authorList>
    </citation>
    <scope>IDENTIFICATION</scope>
</reference>
<proteinExistence type="predicted"/>
<reference evidence="1" key="2">
    <citation type="submission" date="2018-05" db="EMBL/GenBank/DDBJ databases">
        <title>OpunRS2 (Oryza punctata Reference Sequence Version 2).</title>
        <authorList>
            <person name="Zhang J."/>
            <person name="Kudrna D."/>
            <person name="Lee S."/>
            <person name="Talag J."/>
            <person name="Welchert J."/>
            <person name="Wing R.A."/>
        </authorList>
    </citation>
    <scope>NUCLEOTIDE SEQUENCE [LARGE SCALE GENOMIC DNA]</scope>
</reference>
<dbReference type="Gene3D" id="3.40.50.2000">
    <property type="entry name" value="Glycogen Phosphorylase B"/>
    <property type="match status" value="1"/>
</dbReference>
<keyword evidence="2" id="KW-1185">Reference proteome</keyword>
<protein>
    <submittedName>
        <fullName evidence="1">Uncharacterized protein</fullName>
    </submittedName>
</protein>
<dbReference type="eggNOG" id="KOG1192">
    <property type="taxonomic scope" value="Eukaryota"/>
</dbReference>
<dbReference type="HOGENOM" id="CLU_1443221_0_0_1"/>
<dbReference type="AlphaFoldDB" id="A0A0E0L1Y2"/>